<accession>A0A411YG12</accession>
<gene>
    <name evidence="4" type="ORF">ER308_11685</name>
</gene>
<dbReference type="Gene3D" id="1.10.10.10">
    <property type="entry name" value="Winged helix-like DNA-binding domain superfamily/Winged helix DNA-binding domain"/>
    <property type="match status" value="1"/>
</dbReference>
<evidence type="ECO:0000313" key="4">
    <source>
        <dbReference type="EMBL" id="QBI20158.1"/>
    </source>
</evidence>
<feature type="domain" description="Bacterial transcriptional activator" evidence="3">
    <location>
        <begin position="97"/>
        <end position="229"/>
    </location>
</feature>
<protein>
    <recommendedName>
        <fullName evidence="3">Bacterial transcriptional activator domain-containing protein</fullName>
    </recommendedName>
</protein>
<evidence type="ECO:0000313" key="5">
    <source>
        <dbReference type="Proteomes" id="UP000291469"/>
    </source>
</evidence>
<dbReference type="Proteomes" id="UP000291469">
    <property type="component" value="Chromosome"/>
</dbReference>
<sequence length="714" mass="76555">MGSVNVRVRLLGPVRVETDGRVQEPPPRTHGLLAVLALEPGGYERGRLAELVAPGAGSSAARRRLSRLLWLLRDAVPALPVTVGPRWVALDADHLTVDVAEVEELAASDTPQALEAAFERVGGPLCPDVDLPWVSEQRERVRTLAERIAARVAEDRAGRGEMAAARDAADWLLAHDPGSTTALELRLRADRVLGRRQEADEAVAAWEQAQGATEASAPPVVRDLLAAIRREATMPEVPREDAAPEEWQLEARLAGARGDTSGQRRALAMLRNASSLGRITRAELRIAEVDAALDREEYPLADRLLAMGRDDPDTVALQIRRCRVALAHGALDQAMEEASDALLRAYCDRRELARLEALLALAAVMSARGEGREALGAAAQAQEIAERAGRLDAVLEADLVAGREEARQGRFKAAATRLVETRARAAGSGFARLEGEALHELARARCRLGELDAADGLHREAREHWRRLSLPVREAVACGEHAHTRARAAQHEEAHELAERSEELATGAGASSAAGWACLSSGLVRLFEGDTEHADRAFARAEAHAGKDADDSLTAALAVHRGFAAYLRGESSSALAEVTSAREWYERRDELEQLPVMLVVEALARLKLGELHAARVATERALTEVAQLGAGDLAVWVHYAHGRVLESAGDDENARVWFGHGIDQLHAMACAAGVSAEEFATRDPLTRGLGVAATAAGVANVPATWVTGRPAGVA</sequence>
<dbReference type="SMART" id="SM01043">
    <property type="entry name" value="BTAD"/>
    <property type="match status" value="1"/>
</dbReference>
<dbReference type="PANTHER" id="PTHR35807:SF1">
    <property type="entry name" value="TRANSCRIPTIONAL REGULATOR REDD"/>
    <property type="match status" value="1"/>
</dbReference>
<name>A0A411YG12_9ACTN</name>
<evidence type="ECO:0000259" key="3">
    <source>
        <dbReference type="SMART" id="SM01043"/>
    </source>
</evidence>
<dbReference type="AlphaFoldDB" id="A0A411YG12"/>
<dbReference type="RefSeq" id="WP_131155155.1">
    <property type="nucleotide sequence ID" value="NZ_CP036402.1"/>
</dbReference>
<reference evidence="4 5" key="1">
    <citation type="submission" date="2019-01" db="EMBL/GenBank/DDBJ databases">
        <title>Egibacter rhizosphaerae EGI 80759T.</title>
        <authorList>
            <person name="Chen D.-D."/>
            <person name="Tian Y."/>
            <person name="Jiao J.-Y."/>
            <person name="Zhang X.-T."/>
            <person name="Zhang Y.-G."/>
            <person name="Zhang Y."/>
            <person name="Xiao M."/>
            <person name="Shu W.-S."/>
            <person name="Li W.-J."/>
        </authorList>
    </citation>
    <scope>NUCLEOTIDE SEQUENCE [LARGE SCALE GENOMIC DNA]</scope>
    <source>
        <strain evidence="4 5">EGI 80759</strain>
    </source>
</reference>
<dbReference type="KEGG" id="erz:ER308_11685"/>
<keyword evidence="1" id="KW-0805">Transcription regulation</keyword>
<dbReference type="InterPro" id="IPR011990">
    <property type="entry name" value="TPR-like_helical_dom_sf"/>
</dbReference>
<dbReference type="PANTHER" id="PTHR35807">
    <property type="entry name" value="TRANSCRIPTIONAL REGULATOR REDD-RELATED"/>
    <property type="match status" value="1"/>
</dbReference>
<dbReference type="GO" id="GO:0006355">
    <property type="term" value="P:regulation of DNA-templated transcription"/>
    <property type="evidence" value="ECO:0007669"/>
    <property type="project" value="TreeGrafter"/>
</dbReference>
<dbReference type="InterPro" id="IPR051677">
    <property type="entry name" value="AfsR-DnrI-RedD_regulator"/>
</dbReference>
<organism evidence="4 5">
    <name type="scientific">Egibacter rhizosphaerae</name>
    <dbReference type="NCBI Taxonomy" id="1670831"/>
    <lineage>
        <taxon>Bacteria</taxon>
        <taxon>Bacillati</taxon>
        <taxon>Actinomycetota</taxon>
        <taxon>Nitriliruptoria</taxon>
        <taxon>Egibacterales</taxon>
        <taxon>Egibacteraceae</taxon>
        <taxon>Egibacter</taxon>
    </lineage>
</organism>
<proteinExistence type="predicted"/>
<dbReference type="InterPro" id="IPR036388">
    <property type="entry name" value="WH-like_DNA-bd_sf"/>
</dbReference>
<dbReference type="SUPFAM" id="SSF48452">
    <property type="entry name" value="TPR-like"/>
    <property type="match status" value="1"/>
</dbReference>
<dbReference type="Gene3D" id="1.25.40.10">
    <property type="entry name" value="Tetratricopeptide repeat domain"/>
    <property type="match status" value="2"/>
</dbReference>
<evidence type="ECO:0000256" key="2">
    <source>
        <dbReference type="ARBA" id="ARBA00023163"/>
    </source>
</evidence>
<dbReference type="GO" id="GO:0003677">
    <property type="term" value="F:DNA binding"/>
    <property type="evidence" value="ECO:0007669"/>
    <property type="project" value="TreeGrafter"/>
</dbReference>
<dbReference type="InterPro" id="IPR005158">
    <property type="entry name" value="BTAD"/>
</dbReference>
<dbReference type="EMBL" id="CP036402">
    <property type="protein sequence ID" value="QBI20158.1"/>
    <property type="molecule type" value="Genomic_DNA"/>
</dbReference>
<evidence type="ECO:0000256" key="1">
    <source>
        <dbReference type="ARBA" id="ARBA00023015"/>
    </source>
</evidence>
<keyword evidence="5" id="KW-1185">Reference proteome</keyword>
<dbReference type="OrthoDB" id="118790at2"/>
<keyword evidence="2" id="KW-0804">Transcription</keyword>